<dbReference type="OrthoDB" id="7330028at2759"/>
<dbReference type="EMBL" id="BGZK01000479">
    <property type="protein sequence ID" value="GBP46201.1"/>
    <property type="molecule type" value="Genomic_DNA"/>
</dbReference>
<keyword evidence="2 9" id="KW-0812">Transmembrane</keyword>
<keyword evidence="4" id="KW-0130">Cell adhesion</keyword>
<feature type="transmembrane region" description="Helical" evidence="9">
    <location>
        <begin position="75"/>
        <end position="97"/>
    </location>
</feature>
<dbReference type="GO" id="GO:0007155">
    <property type="term" value="P:cell adhesion"/>
    <property type="evidence" value="ECO:0007669"/>
    <property type="project" value="UniProtKB-KW"/>
</dbReference>
<feature type="domain" description="DSCAM/DSCAML C-terminal" evidence="10">
    <location>
        <begin position="21"/>
        <end position="66"/>
    </location>
</feature>
<evidence type="ECO:0000256" key="8">
    <source>
        <dbReference type="ARBA" id="ARBA00023319"/>
    </source>
</evidence>
<sequence>MGLGWSYMEGVYQAPPLRSMPASFAVGALAPARWYELRVTAANDAGAASTVYTYATKTSDGGEIGPPSDYFDLNMLVIICSSVLLVGCMFAFVCILLRRHRIYKGRTNLRTFGKCVITAAHGHPHPQRNHLCAASLLSKPEVDIEVLSPDLTIELKMRSELCLIK</sequence>
<gene>
    <name evidence="11" type="ORF">EVAR_82199_1</name>
</gene>
<protein>
    <recommendedName>
        <fullName evidence="10">DSCAM/DSCAML C-terminal domain-containing protein</fullName>
    </recommendedName>
</protein>
<proteinExistence type="predicted"/>
<keyword evidence="12" id="KW-1185">Reference proteome</keyword>
<evidence type="ECO:0000256" key="4">
    <source>
        <dbReference type="ARBA" id="ARBA00022889"/>
    </source>
</evidence>
<keyword evidence="8" id="KW-0393">Immunoglobulin domain</keyword>
<keyword evidence="3" id="KW-0732">Signal</keyword>
<name>A0A4C1W561_EUMVA</name>
<dbReference type="AlphaFoldDB" id="A0A4C1W561"/>
<accession>A0A4C1W561</accession>
<evidence type="ECO:0000256" key="5">
    <source>
        <dbReference type="ARBA" id="ARBA00022989"/>
    </source>
</evidence>
<evidence type="ECO:0000313" key="11">
    <source>
        <dbReference type="EMBL" id="GBP46201.1"/>
    </source>
</evidence>
<dbReference type="InterPro" id="IPR056754">
    <property type="entry name" value="DSCAM/DSCAML_C"/>
</dbReference>
<keyword evidence="7" id="KW-1015">Disulfide bond</keyword>
<comment type="subcellular location">
    <subcellularLocation>
        <location evidence="1">Membrane</location>
        <topology evidence="1">Single-pass membrane protein</topology>
    </subcellularLocation>
</comment>
<organism evidence="11 12">
    <name type="scientific">Eumeta variegata</name>
    <name type="common">Bagworm moth</name>
    <name type="synonym">Eumeta japonica</name>
    <dbReference type="NCBI Taxonomy" id="151549"/>
    <lineage>
        <taxon>Eukaryota</taxon>
        <taxon>Metazoa</taxon>
        <taxon>Ecdysozoa</taxon>
        <taxon>Arthropoda</taxon>
        <taxon>Hexapoda</taxon>
        <taxon>Insecta</taxon>
        <taxon>Pterygota</taxon>
        <taxon>Neoptera</taxon>
        <taxon>Endopterygota</taxon>
        <taxon>Lepidoptera</taxon>
        <taxon>Glossata</taxon>
        <taxon>Ditrysia</taxon>
        <taxon>Tineoidea</taxon>
        <taxon>Psychidae</taxon>
        <taxon>Oiketicinae</taxon>
        <taxon>Eumeta</taxon>
    </lineage>
</organism>
<dbReference type="STRING" id="151549.A0A4C1W561"/>
<evidence type="ECO:0000256" key="2">
    <source>
        <dbReference type="ARBA" id="ARBA00022692"/>
    </source>
</evidence>
<evidence type="ECO:0000259" key="10">
    <source>
        <dbReference type="Pfam" id="PF25059"/>
    </source>
</evidence>
<evidence type="ECO:0000256" key="6">
    <source>
        <dbReference type="ARBA" id="ARBA00023136"/>
    </source>
</evidence>
<evidence type="ECO:0000313" key="12">
    <source>
        <dbReference type="Proteomes" id="UP000299102"/>
    </source>
</evidence>
<reference evidence="11 12" key="1">
    <citation type="journal article" date="2019" name="Commun. Biol.">
        <title>The bagworm genome reveals a unique fibroin gene that provides high tensile strength.</title>
        <authorList>
            <person name="Kono N."/>
            <person name="Nakamura H."/>
            <person name="Ohtoshi R."/>
            <person name="Tomita M."/>
            <person name="Numata K."/>
            <person name="Arakawa K."/>
        </authorList>
    </citation>
    <scope>NUCLEOTIDE SEQUENCE [LARGE SCALE GENOMIC DNA]</scope>
</reference>
<evidence type="ECO:0000256" key="3">
    <source>
        <dbReference type="ARBA" id="ARBA00022729"/>
    </source>
</evidence>
<comment type="caution">
    <text evidence="11">The sequence shown here is derived from an EMBL/GenBank/DDBJ whole genome shotgun (WGS) entry which is preliminary data.</text>
</comment>
<dbReference type="GO" id="GO:0016020">
    <property type="term" value="C:membrane"/>
    <property type="evidence" value="ECO:0007669"/>
    <property type="project" value="UniProtKB-SubCell"/>
</dbReference>
<dbReference type="Pfam" id="PF25059">
    <property type="entry name" value="FN3_DSCAM-DSCAML_C"/>
    <property type="match status" value="1"/>
</dbReference>
<evidence type="ECO:0000256" key="9">
    <source>
        <dbReference type="SAM" id="Phobius"/>
    </source>
</evidence>
<evidence type="ECO:0000256" key="7">
    <source>
        <dbReference type="ARBA" id="ARBA00023157"/>
    </source>
</evidence>
<evidence type="ECO:0000256" key="1">
    <source>
        <dbReference type="ARBA" id="ARBA00004167"/>
    </source>
</evidence>
<dbReference type="Proteomes" id="UP000299102">
    <property type="component" value="Unassembled WGS sequence"/>
</dbReference>
<keyword evidence="5 9" id="KW-1133">Transmembrane helix</keyword>
<keyword evidence="6 9" id="KW-0472">Membrane</keyword>